<name>A0A5M6IV67_9PROT</name>
<evidence type="ECO:0000313" key="3">
    <source>
        <dbReference type="EMBL" id="KAA5611295.1"/>
    </source>
</evidence>
<feature type="domain" description="Fe/B12 periplasmic-binding" evidence="2">
    <location>
        <begin position="43"/>
        <end position="348"/>
    </location>
</feature>
<dbReference type="InterPro" id="IPR050902">
    <property type="entry name" value="ABC_Transporter_SBP"/>
</dbReference>
<accession>A0A5M6IV67</accession>
<dbReference type="PANTHER" id="PTHR30535:SF34">
    <property type="entry name" value="MOLYBDATE-BINDING PROTEIN MOLA"/>
    <property type="match status" value="1"/>
</dbReference>
<proteinExistence type="predicted"/>
<dbReference type="OrthoDB" id="9775594at2"/>
<dbReference type="PANTHER" id="PTHR30535">
    <property type="entry name" value="VITAMIN B12-BINDING PROTEIN"/>
    <property type="match status" value="1"/>
</dbReference>
<organism evidence="3 4">
    <name type="scientific">Rhodovastum atsumiense</name>
    <dbReference type="NCBI Taxonomy" id="504468"/>
    <lineage>
        <taxon>Bacteria</taxon>
        <taxon>Pseudomonadati</taxon>
        <taxon>Pseudomonadota</taxon>
        <taxon>Alphaproteobacteria</taxon>
        <taxon>Acetobacterales</taxon>
        <taxon>Acetobacteraceae</taxon>
        <taxon>Rhodovastum</taxon>
    </lineage>
</organism>
<dbReference type="Pfam" id="PF01497">
    <property type="entry name" value="Peripla_BP_2"/>
    <property type="match status" value="1"/>
</dbReference>
<reference evidence="3 4" key="1">
    <citation type="submission" date="2019-09" db="EMBL/GenBank/DDBJ databases">
        <title>Genome sequence of Rhodovastum atsumiense, a diverse member of the Acetobacteraceae family of non-sulfur purple photosynthetic bacteria.</title>
        <authorList>
            <person name="Meyer T."/>
            <person name="Kyndt J."/>
        </authorList>
    </citation>
    <scope>NUCLEOTIDE SEQUENCE [LARGE SCALE GENOMIC DNA]</scope>
    <source>
        <strain evidence="3 4">DSM 21279</strain>
    </source>
</reference>
<dbReference type="Gene3D" id="3.40.50.1980">
    <property type="entry name" value="Nitrogenase molybdenum iron protein domain"/>
    <property type="match status" value="2"/>
</dbReference>
<dbReference type="SUPFAM" id="SSF53807">
    <property type="entry name" value="Helical backbone' metal receptor"/>
    <property type="match status" value="1"/>
</dbReference>
<feature type="chain" id="PRO_5024412455" evidence="1">
    <location>
        <begin position="33"/>
        <end position="379"/>
    </location>
</feature>
<protein>
    <submittedName>
        <fullName evidence="3">ABC transporter substrate-binding protein</fullName>
    </submittedName>
</protein>
<dbReference type="AlphaFoldDB" id="A0A5M6IV67"/>
<sequence length="379" mass="41195">MPAPVARLPRRATLALPLILPLAAALPGRARAALPPITDAIGRQVRLSAPAGRIVLGFNYEEFTAIAGPAGWDRVVGFGRALWAGWRPASFSRYRAVIPRLDTLADVGNTDDNSFSLERVLSLRPDLVILPAWSYGVLGEQVAQLEALGIPVMVIDYNAQEPARHAASTIALGIVAGSEERGRALAAMYLDRVADIGRRIAGAPHRPRVYLELSQGGAGVVGNTYWQGMWGRIFDMVGADNIAAGRIPKAWGPLNPEYVLTADPEAIFIGGSSWVGRPNAVPTGFDADIATTRARLAPYARRQGWAELTAIRTGELHAIEHGLCRALYDYTAMQYIAKAIFPDRFTDIDPVEELRRYHAQYLPVRFEGTWMARLAPVGA</sequence>
<feature type="signal peptide" evidence="1">
    <location>
        <begin position="1"/>
        <end position="32"/>
    </location>
</feature>
<keyword evidence="4" id="KW-1185">Reference proteome</keyword>
<dbReference type="PROSITE" id="PS50983">
    <property type="entry name" value="FE_B12_PBP"/>
    <property type="match status" value="1"/>
</dbReference>
<evidence type="ECO:0000313" key="4">
    <source>
        <dbReference type="Proteomes" id="UP000325255"/>
    </source>
</evidence>
<dbReference type="RefSeq" id="WP_150041673.1">
    <property type="nucleotide sequence ID" value="NZ_OW485601.1"/>
</dbReference>
<gene>
    <name evidence="3" type="ORF">F1189_15190</name>
</gene>
<keyword evidence="1" id="KW-0732">Signal</keyword>
<evidence type="ECO:0000259" key="2">
    <source>
        <dbReference type="PROSITE" id="PS50983"/>
    </source>
</evidence>
<evidence type="ECO:0000256" key="1">
    <source>
        <dbReference type="SAM" id="SignalP"/>
    </source>
</evidence>
<dbReference type="EMBL" id="VWPK01000022">
    <property type="protein sequence ID" value="KAA5611295.1"/>
    <property type="molecule type" value="Genomic_DNA"/>
</dbReference>
<comment type="caution">
    <text evidence="3">The sequence shown here is derived from an EMBL/GenBank/DDBJ whole genome shotgun (WGS) entry which is preliminary data.</text>
</comment>
<dbReference type="Proteomes" id="UP000325255">
    <property type="component" value="Unassembled WGS sequence"/>
</dbReference>
<dbReference type="InterPro" id="IPR002491">
    <property type="entry name" value="ABC_transptr_periplasmic_BD"/>
</dbReference>